<organism evidence="3 4">
    <name type="scientific">Sphingosinicella soli</name>
    <dbReference type="NCBI Taxonomy" id="333708"/>
    <lineage>
        <taxon>Bacteria</taxon>
        <taxon>Pseudomonadati</taxon>
        <taxon>Pseudomonadota</taxon>
        <taxon>Alphaproteobacteria</taxon>
        <taxon>Sphingomonadales</taxon>
        <taxon>Sphingosinicellaceae</taxon>
        <taxon>Sphingosinicella</taxon>
    </lineage>
</organism>
<dbReference type="RefSeq" id="WP_184066788.1">
    <property type="nucleotide sequence ID" value="NZ_JACHNZ010000012.1"/>
</dbReference>
<dbReference type="PANTHER" id="PTHR43569:SF1">
    <property type="entry name" value="BLL3371 PROTEIN"/>
    <property type="match status" value="1"/>
</dbReference>
<comment type="similarity">
    <text evidence="1">Belongs to the metallo-dependent hydrolases superfamily.</text>
</comment>
<dbReference type="InterPro" id="IPR006680">
    <property type="entry name" value="Amidohydro-rel"/>
</dbReference>
<name>A0A7W7F5U4_9SPHN</name>
<dbReference type="GO" id="GO:0016787">
    <property type="term" value="F:hydrolase activity"/>
    <property type="evidence" value="ECO:0007669"/>
    <property type="project" value="UniProtKB-KW"/>
</dbReference>
<gene>
    <name evidence="3" type="ORF">GGQ98_001285</name>
</gene>
<dbReference type="EMBL" id="JACHNZ010000012">
    <property type="protein sequence ID" value="MBB4631671.1"/>
    <property type="molecule type" value="Genomic_DNA"/>
</dbReference>
<dbReference type="InterPro" id="IPR052350">
    <property type="entry name" value="Metallo-dep_Lactonases"/>
</dbReference>
<proteinExistence type="inferred from homology"/>
<dbReference type="InterPro" id="IPR032466">
    <property type="entry name" value="Metal_Hydrolase"/>
</dbReference>
<protein>
    <submittedName>
        <fullName evidence="3">Putative TIM-barrel fold metal-dependent hydrolase</fullName>
    </submittedName>
</protein>
<comment type="caution">
    <text evidence="3">The sequence shown here is derived from an EMBL/GenBank/DDBJ whole genome shotgun (WGS) entry which is preliminary data.</text>
</comment>
<evidence type="ECO:0000259" key="2">
    <source>
        <dbReference type="Pfam" id="PF04909"/>
    </source>
</evidence>
<feature type="domain" description="Amidohydrolase-related" evidence="2">
    <location>
        <begin position="33"/>
        <end position="342"/>
    </location>
</feature>
<reference evidence="3 4" key="1">
    <citation type="submission" date="2020-08" db="EMBL/GenBank/DDBJ databases">
        <title>Genomic Encyclopedia of Type Strains, Phase IV (KMG-IV): sequencing the most valuable type-strain genomes for metagenomic binning, comparative biology and taxonomic classification.</title>
        <authorList>
            <person name="Goeker M."/>
        </authorList>
    </citation>
    <scope>NUCLEOTIDE SEQUENCE [LARGE SCALE GENOMIC DNA]</scope>
    <source>
        <strain evidence="3 4">DSM 17328</strain>
    </source>
</reference>
<accession>A0A7W7F5U4</accession>
<dbReference type="AlphaFoldDB" id="A0A7W7F5U4"/>
<dbReference type="Pfam" id="PF04909">
    <property type="entry name" value="Amidohydro_2"/>
    <property type="match status" value="1"/>
</dbReference>
<dbReference type="Proteomes" id="UP000566324">
    <property type="component" value="Unassembled WGS sequence"/>
</dbReference>
<dbReference type="SUPFAM" id="SSF51556">
    <property type="entry name" value="Metallo-dependent hydrolases"/>
    <property type="match status" value="1"/>
</dbReference>
<sequence length="347" mass="38034">MSVPAATLTYSAYREDWLALHDEPVIDPDLPIIDAHHHVWDTPRPRYMPEQLIADVGSGHRIVATVYVDCRSMYRDTGAGHLKAVGEVEFANGIAAMGRSGAYGSTRLCAAIVSHVDLRHPDAEEALVAMIAAGGGRFRGIRQVSAWDSDPDIIAPSAAKPRDLLRQPDFRRGFGLLSKLGLSFDAFLYHHQLDDLVELAEAFPDTPIILDHIGAPIGIGRFSGKRDAVFRDWRDALDRLRHCPNVQVKIGGMGMRLMGFGFEHAERPPDSAMLAAAWRPYVETCIALFGPSRAMFESNFPPDKGSCSYKVLWNAFKIICAGASQDERSALFAGTAAQTYGIDIDSV</sequence>
<evidence type="ECO:0000256" key="1">
    <source>
        <dbReference type="ARBA" id="ARBA00038310"/>
    </source>
</evidence>
<keyword evidence="3" id="KW-0378">Hydrolase</keyword>
<keyword evidence="4" id="KW-1185">Reference proteome</keyword>
<dbReference type="PANTHER" id="PTHR43569">
    <property type="entry name" value="AMIDOHYDROLASE"/>
    <property type="match status" value="1"/>
</dbReference>
<evidence type="ECO:0000313" key="3">
    <source>
        <dbReference type="EMBL" id="MBB4631671.1"/>
    </source>
</evidence>
<dbReference type="Gene3D" id="3.20.20.140">
    <property type="entry name" value="Metal-dependent hydrolases"/>
    <property type="match status" value="1"/>
</dbReference>
<evidence type="ECO:0000313" key="4">
    <source>
        <dbReference type="Proteomes" id="UP000566324"/>
    </source>
</evidence>